<feature type="transmembrane region" description="Helical" evidence="1">
    <location>
        <begin position="123"/>
        <end position="144"/>
    </location>
</feature>
<evidence type="ECO:0000313" key="4">
    <source>
        <dbReference type="Proteomes" id="UP001200430"/>
    </source>
</evidence>
<dbReference type="InterPro" id="IPR053240">
    <property type="entry name" value="VTT_domain"/>
</dbReference>
<dbReference type="RefSeq" id="WP_236099190.1">
    <property type="nucleotide sequence ID" value="NZ_JAKGUD010000005.1"/>
</dbReference>
<keyword evidence="1" id="KW-0812">Transmembrane</keyword>
<evidence type="ECO:0000313" key="3">
    <source>
        <dbReference type="EMBL" id="MCF4142464.1"/>
    </source>
</evidence>
<organism evidence="3 4">
    <name type="scientific">Dethiosulfovibrio marinus</name>
    <dbReference type="NCBI Taxonomy" id="133532"/>
    <lineage>
        <taxon>Bacteria</taxon>
        <taxon>Thermotogati</taxon>
        <taxon>Synergistota</taxon>
        <taxon>Synergistia</taxon>
        <taxon>Synergistales</taxon>
        <taxon>Dethiosulfovibrionaceae</taxon>
        <taxon>Dethiosulfovibrio</taxon>
    </lineage>
</organism>
<evidence type="ECO:0000259" key="2">
    <source>
        <dbReference type="Pfam" id="PF09335"/>
    </source>
</evidence>
<feature type="transmembrane region" description="Helical" evidence="1">
    <location>
        <begin position="76"/>
        <end position="102"/>
    </location>
</feature>
<feature type="transmembrane region" description="Helical" evidence="1">
    <location>
        <begin position="156"/>
        <end position="178"/>
    </location>
</feature>
<dbReference type="PANTHER" id="PTHR46826">
    <property type="match status" value="1"/>
</dbReference>
<sequence>MKDNSRVRLAIAIGGLLTLFVVFRMCGIDKSWFTEEHLRSFGPMAPAVFTAMFAVAVILAVPGGPITILAGSLFGVFQGTVVVSAGSTLGAAAAFLIARYAARDQVSRWLARNPRFVKLDDMIREKGFFVIAIVRLIPLFPFNLVNYGMGLTSVSFGYYVLMSWLCMLPGTVLYVAGGDVFKRALTEGCVPWRTVSLCVVILICLTAGYLGLRGSLSEKRGE</sequence>
<keyword evidence="1" id="KW-0472">Membrane</keyword>
<evidence type="ECO:0000256" key="1">
    <source>
        <dbReference type="SAM" id="Phobius"/>
    </source>
</evidence>
<feature type="transmembrane region" description="Helical" evidence="1">
    <location>
        <begin position="190"/>
        <end position="212"/>
    </location>
</feature>
<dbReference type="Proteomes" id="UP001200430">
    <property type="component" value="Unassembled WGS sequence"/>
</dbReference>
<name>A0ABS9EP52_9BACT</name>
<feature type="domain" description="VTT" evidence="2">
    <location>
        <begin position="61"/>
        <end position="179"/>
    </location>
</feature>
<dbReference type="InterPro" id="IPR032816">
    <property type="entry name" value="VTT_dom"/>
</dbReference>
<reference evidence="3 4" key="1">
    <citation type="submission" date="2022-01" db="EMBL/GenBank/DDBJ databases">
        <title>Dethiosulfovibrio faecalis sp. nov., a novel proteolytic, non-sulfur-reducing bacterium isolated from a marine aquaculture solid waste bioreactor.</title>
        <authorList>
            <person name="Grabowski S."/>
            <person name="Apolinario E."/>
            <person name="Schneider N."/>
            <person name="Marshall C.W."/>
            <person name="Sowers K.R."/>
        </authorList>
    </citation>
    <scope>NUCLEOTIDE SEQUENCE [LARGE SCALE GENOMIC DNA]</scope>
    <source>
        <strain evidence="3 4">DSM 12537</strain>
    </source>
</reference>
<dbReference type="EMBL" id="JAKGUD010000005">
    <property type="protein sequence ID" value="MCF4142464.1"/>
    <property type="molecule type" value="Genomic_DNA"/>
</dbReference>
<proteinExistence type="predicted"/>
<keyword evidence="1" id="KW-1133">Transmembrane helix</keyword>
<feature type="transmembrane region" description="Helical" evidence="1">
    <location>
        <begin position="47"/>
        <end position="70"/>
    </location>
</feature>
<comment type="caution">
    <text evidence="3">The sequence shown here is derived from an EMBL/GenBank/DDBJ whole genome shotgun (WGS) entry which is preliminary data.</text>
</comment>
<dbReference type="PANTHER" id="PTHR46826:SF1">
    <property type="entry name" value="TVP38_TMEM64 FAMILY MEMBRANE PROTEIN YDJX"/>
    <property type="match status" value="1"/>
</dbReference>
<dbReference type="Pfam" id="PF09335">
    <property type="entry name" value="VTT_dom"/>
    <property type="match status" value="1"/>
</dbReference>
<keyword evidence="4" id="KW-1185">Reference proteome</keyword>
<feature type="transmembrane region" description="Helical" evidence="1">
    <location>
        <begin position="6"/>
        <end position="26"/>
    </location>
</feature>
<gene>
    <name evidence="3" type="ORF">L2W38_06520</name>
</gene>
<protein>
    <submittedName>
        <fullName evidence="3">TVP38/TMEM64 family protein</fullName>
    </submittedName>
</protein>
<accession>A0ABS9EP52</accession>